<proteinExistence type="predicted"/>
<organism evidence="5 6">
    <name type="scientific">Pseudonocardia halophobica</name>
    <dbReference type="NCBI Taxonomy" id="29401"/>
    <lineage>
        <taxon>Bacteria</taxon>
        <taxon>Bacillati</taxon>
        <taxon>Actinomycetota</taxon>
        <taxon>Actinomycetes</taxon>
        <taxon>Pseudonocardiales</taxon>
        <taxon>Pseudonocardiaceae</taxon>
        <taxon>Pseudonocardia</taxon>
    </lineage>
</organism>
<sequence>MRTEADWLEFTAALFAEPLTEFPLERVAVMLRDTLDAGAVTTNDPLPGGGLRTGLYPSDADLDGARAEIEAWRASPEIRHHPLVRWYASTGSRAPVRLADVPARFARSFGEGRSLLRRGHVPHLLALPYGGGRKPRTLVPGRADPFSEAELALAGRVARLVDGLERQARAYAAALSGVGPDGIDAVRAIELTPRELAVLGLLSEGVTTRLIARRLGIGERTVHKHLERCYLKLGASDRITAVLRAQRFGLVGAR</sequence>
<reference evidence="5" key="1">
    <citation type="journal article" date="2014" name="Int. J. Syst. Evol. Microbiol.">
        <title>Complete genome sequence of Corynebacterium casei LMG S-19264T (=DSM 44701T), isolated from a smear-ripened cheese.</title>
        <authorList>
            <consortium name="US DOE Joint Genome Institute (JGI-PGF)"/>
            <person name="Walter F."/>
            <person name="Albersmeier A."/>
            <person name="Kalinowski J."/>
            <person name="Ruckert C."/>
        </authorList>
    </citation>
    <scope>NUCLEOTIDE SEQUENCE</scope>
    <source>
        <strain evidence="5">VKM Ac-1069</strain>
    </source>
</reference>
<keyword evidence="2" id="KW-0238">DNA-binding</keyword>
<dbReference type="PANTHER" id="PTHR44688:SF16">
    <property type="entry name" value="DNA-BINDING TRANSCRIPTIONAL ACTIVATOR DEVR_DOSR"/>
    <property type="match status" value="1"/>
</dbReference>
<dbReference type="AlphaFoldDB" id="A0A9W6L6W9"/>
<dbReference type="InterPro" id="IPR000792">
    <property type="entry name" value="Tscrpt_reg_LuxR_C"/>
</dbReference>
<keyword evidence="1" id="KW-0805">Transcription regulation</keyword>
<dbReference type="SMART" id="SM00421">
    <property type="entry name" value="HTH_LUXR"/>
    <property type="match status" value="1"/>
</dbReference>
<gene>
    <name evidence="5" type="ORF">GCM10017577_59400</name>
</gene>
<protein>
    <recommendedName>
        <fullName evidence="4">HTH luxR-type domain-containing protein</fullName>
    </recommendedName>
</protein>
<dbReference type="Proteomes" id="UP001143463">
    <property type="component" value="Unassembled WGS sequence"/>
</dbReference>
<keyword evidence="3" id="KW-0804">Transcription</keyword>
<dbReference type="Gene3D" id="1.10.10.10">
    <property type="entry name" value="Winged helix-like DNA-binding domain superfamily/Winged helix DNA-binding domain"/>
    <property type="match status" value="1"/>
</dbReference>
<dbReference type="Pfam" id="PF00196">
    <property type="entry name" value="GerE"/>
    <property type="match status" value="1"/>
</dbReference>
<dbReference type="GO" id="GO:0006355">
    <property type="term" value="P:regulation of DNA-templated transcription"/>
    <property type="evidence" value="ECO:0007669"/>
    <property type="project" value="InterPro"/>
</dbReference>
<evidence type="ECO:0000313" key="5">
    <source>
        <dbReference type="EMBL" id="GLL14792.1"/>
    </source>
</evidence>
<dbReference type="PRINTS" id="PR00038">
    <property type="entry name" value="HTHLUXR"/>
</dbReference>
<evidence type="ECO:0000256" key="3">
    <source>
        <dbReference type="ARBA" id="ARBA00023163"/>
    </source>
</evidence>
<dbReference type="GO" id="GO:0003677">
    <property type="term" value="F:DNA binding"/>
    <property type="evidence" value="ECO:0007669"/>
    <property type="project" value="UniProtKB-KW"/>
</dbReference>
<dbReference type="PROSITE" id="PS50043">
    <property type="entry name" value="HTH_LUXR_2"/>
    <property type="match status" value="1"/>
</dbReference>
<dbReference type="PANTHER" id="PTHR44688">
    <property type="entry name" value="DNA-BINDING TRANSCRIPTIONAL ACTIVATOR DEVR_DOSR"/>
    <property type="match status" value="1"/>
</dbReference>
<reference evidence="5" key="2">
    <citation type="submission" date="2023-01" db="EMBL/GenBank/DDBJ databases">
        <authorList>
            <person name="Sun Q."/>
            <person name="Evtushenko L."/>
        </authorList>
    </citation>
    <scope>NUCLEOTIDE SEQUENCE</scope>
    <source>
        <strain evidence="5">VKM Ac-1069</strain>
    </source>
</reference>
<evidence type="ECO:0000259" key="4">
    <source>
        <dbReference type="PROSITE" id="PS50043"/>
    </source>
</evidence>
<evidence type="ECO:0000256" key="1">
    <source>
        <dbReference type="ARBA" id="ARBA00023015"/>
    </source>
</evidence>
<evidence type="ECO:0000256" key="2">
    <source>
        <dbReference type="ARBA" id="ARBA00023125"/>
    </source>
</evidence>
<accession>A0A9W6L6W9</accession>
<dbReference type="SUPFAM" id="SSF46894">
    <property type="entry name" value="C-terminal effector domain of the bipartite response regulators"/>
    <property type="match status" value="1"/>
</dbReference>
<dbReference type="RefSeq" id="WP_197040743.1">
    <property type="nucleotide sequence ID" value="NZ_BAAAUZ010000005.1"/>
</dbReference>
<dbReference type="InterPro" id="IPR016032">
    <property type="entry name" value="Sig_transdc_resp-reg_C-effctor"/>
</dbReference>
<name>A0A9W6L6W9_9PSEU</name>
<keyword evidence="6" id="KW-1185">Reference proteome</keyword>
<dbReference type="EMBL" id="BSFQ01000036">
    <property type="protein sequence ID" value="GLL14792.1"/>
    <property type="molecule type" value="Genomic_DNA"/>
</dbReference>
<feature type="domain" description="HTH luxR-type" evidence="4">
    <location>
        <begin position="184"/>
        <end position="249"/>
    </location>
</feature>
<dbReference type="CDD" id="cd06170">
    <property type="entry name" value="LuxR_C_like"/>
    <property type="match status" value="1"/>
</dbReference>
<evidence type="ECO:0000313" key="6">
    <source>
        <dbReference type="Proteomes" id="UP001143463"/>
    </source>
</evidence>
<comment type="caution">
    <text evidence="5">The sequence shown here is derived from an EMBL/GenBank/DDBJ whole genome shotgun (WGS) entry which is preliminary data.</text>
</comment>
<dbReference type="InterPro" id="IPR036388">
    <property type="entry name" value="WH-like_DNA-bd_sf"/>
</dbReference>